<comment type="caution">
    <text evidence="2">The sequence shown here is derived from an EMBL/GenBank/DDBJ whole genome shotgun (WGS) entry which is preliminary data.</text>
</comment>
<organism evidence="2 3">
    <name type="scientific">Frankliniella fusca</name>
    <dbReference type="NCBI Taxonomy" id="407009"/>
    <lineage>
        <taxon>Eukaryota</taxon>
        <taxon>Metazoa</taxon>
        <taxon>Ecdysozoa</taxon>
        <taxon>Arthropoda</taxon>
        <taxon>Hexapoda</taxon>
        <taxon>Insecta</taxon>
        <taxon>Pterygota</taxon>
        <taxon>Neoptera</taxon>
        <taxon>Paraneoptera</taxon>
        <taxon>Thysanoptera</taxon>
        <taxon>Terebrantia</taxon>
        <taxon>Thripoidea</taxon>
        <taxon>Thripidae</taxon>
        <taxon>Frankliniella</taxon>
    </lineage>
</organism>
<evidence type="ECO:0008006" key="4">
    <source>
        <dbReference type="Google" id="ProtNLM"/>
    </source>
</evidence>
<evidence type="ECO:0000313" key="3">
    <source>
        <dbReference type="Proteomes" id="UP001219518"/>
    </source>
</evidence>
<reference evidence="2" key="1">
    <citation type="submission" date="2021-07" db="EMBL/GenBank/DDBJ databases">
        <authorList>
            <person name="Catto M.A."/>
            <person name="Jacobson A."/>
            <person name="Kennedy G."/>
            <person name="Labadie P."/>
            <person name="Hunt B.G."/>
            <person name="Srinivasan R."/>
        </authorList>
    </citation>
    <scope>NUCLEOTIDE SEQUENCE</scope>
    <source>
        <strain evidence="2">PL_HMW_Pooled</strain>
        <tissue evidence="2">Head</tissue>
    </source>
</reference>
<evidence type="ECO:0000313" key="2">
    <source>
        <dbReference type="EMBL" id="KAK3908521.1"/>
    </source>
</evidence>
<dbReference type="EMBL" id="JAHWGI010000064">
    <property type="protein sequence ID" value="KAK3908521.1"/>
    <property type="molecule type" value="Genomic_DNA"/>
</dbReference>
<keyword evidence="1" id="KW-0732">Signal</keyword>
<reference evidence="2" key="2">
    <citation type="journal article" date="2023" name="BMC Genomics">
        <title>Pest status, molecular evolution, and epigenetic factors derived from the genome assembly of Frankliniella fusca, a thysanopteran phytovirus vector.</title>
        <authorList>
            <person name="Catto M.A."/>
            <person name="Labadie P.E."/>
            <person name="Jacobson A.L."/>
            <person name="Kennedy G.G."/>
            <person name="Srinivasan R."/>
            <person name="Hunt B.G."/>
        </authorList>
    </citation>
    <scope>NUCLEOTIDE SEQUENCE</scope>
    <source>
        <strain evidence="2">PL_HMW_Pooled</strain>
    </source>
</reference>
<protein>
    <recommendedName>
        <fullName evidence="4">Secreted protein</fullName>
    </recommendedName>
</protein>
<proteinExistence type="predicted"/>
<sequence>MLDLRFLLHLRVLLLLQFLLNTRTQPHLRVQRILLHLRPLPHLREKFTILLEHLRDIREMMEVKPISEDGVNRFDSV</sequence>
<gene>
    <name evidence="2" type="ORF">KUF71_003333</name>
</gene>
<feature type="chain" id="PRO_5041966141" description="Secreted protein" evidence="1">
    <location>
        <begin position="25"/>
        <end position="77"/>
    </location>
</feature>
<accession>A0AAE1GTI7</accession>
<feature type="signal peptide" evidence="1">
    <location>
        <begin position="1"/>
        <end position="24"/>
    </location>
</feature>
<evidence type="ECO:0000256" key="1">
    <source>
        <dbReference type="SAM" id="SignalP"/>
    </source>
</evidence>
<keyword evidence="3" id="KW-1185">Reference proteome</keyword>
<dbReference type="Proteomes" id="UP001219518">
    <property type="component" value="Unassembled WGS sequence"/>
</dbReference>
<dbReference type="AlphaFoldDB" id="A0AAE1GTI7"/>
<name>A0AAE1GTI7_9NEOP</name>